<comment type="caution">
    <text evidence="3">The sequence shown here is derived from an EMBL/GenBank/DDBJ whole genome shotgun (WGS) entry which is preliminary data.</text>
</comment>
<evidence type="ECO:0000256" key="2">
    <source>
        <dbReference type="SAM" id="Phobius"/>
    </source>
</evidence>
<reference evidence="3 4" key="1">
    <citation type="journal article" date="2017" name="Gigascience">
        <title>Genome sequence of the small brown planthopper, Laodelphax striatellus.</title>
        <authorList>
            <person name="Zhu J."/>
            <person name="Jiang F."/>
            <person name="Wang X."/>
            <person name="Yang P."/>
            <person name="Bao Y."/>
            <person name="Zhao W."/>
            <person name="Wang W."/>
            <person name="Lu H."/>
            <person name="Wang Q."/>
            <person name="Cui N."/>
            <person name="Li J."/>
            <person name="Chen X."/>
            <person name="Luo L."/>
            <person name="Yu J."/>
            <person name="Kang L."/>
            <person name="Cui F."/>
        </authorList>
    </citation>
    <scope>NUCLEOTIDE SEQUENCE [LARGE SCALE GENOMIC DNA]</scope>
    <source>
        <strain evidence="3">Lst14</strain>
    </source>
</reference>
<proteinExistence type="predicted"/>
<keyword evidence="2" id="KW-0472">Membrane</keyword>
<feature type="transmembrane region" description="Helical" evidence="2">
    <location>
        <begin position="38"/>
        <end position="55"/>
    </location>
</feature>
<organism evidence="3 4">
    <name type="scientific">Laodelphax striatellus</name>
    <name type="common">Small brown planthopper</name>
    <name type="synonym">Delphax striatella</name>
    <dbReference type="NCBI Taxonomy" id="195883"/>
    <lineage>
        <taxon>Eukaryota</taxon>
        <taxon>Metazoa</taxon>
        <taxon>Ecdysozoa</taxon>
        <taxon>Arthropoda</taxon>
        <taxon>Hexapoda</taxon>
        <taxon>Insecta</taxon>
        <taxon>Pterygota</taxon>
        <taxon>Neoptera</taxon>
        <taxon>Paraneoptera</taxon>
        <taxon>Hemiptera</taxon>
        <taxon>Auchenorrhyncha</taxon>
        <taxon>Fulgoroidea</taxon>
        <taxon>Delphacidae</taxon>
        <taxon>Criomorphinae</taxon>
        <taxon>Laodelphax</taxon>
    </lineage>
</organism>
<feature type="region of interest" description="Disordered" evidence="1">
    <location>
        <begin position="85"/>
        <end position="143"/>
    </location>
</feature>
<dbReference type="EMBL" id="QKKF02021405">
    <property type="protein sequence ID" value="RZF38874.1"/>
    <property type="molecule type" value="Genomic_DNA"/>
</dbReference>
<keyword evidence="2" id="KW-0812">Transmembrane</keyword>
<evidence type="ECO:0000313" key="3">
    <source>
        <dbReference type="EMBL" id="RZF38874.1"/>
    </source>
</evidence>
<dbReference type="InParanoid" id="A0A482WZB6"/>
<evidence type="ECO:0000256" key="1">
    <source>
        <dbReference type="SAM" id="MobiDB-lite"/>
    </source>
</evidence>
<feature type="non-terminal residue" evidence="3">
    <location>
        <position position="1"/>
    </location>
</feature>
<feature type="compositionally biased region" description="Basic and acidic residues" evidence="1">
    <location>
        <begin position="92"/>
        <end position="103"/>
    </location>
</feature>
<accession>A0A482WZB6</accession>
<gene>
    <name evidence="3" type="ORF">LSTR_LSTR015928</name>
</gene>
<name>A0A482WZB6_LAOST</name>
<dbReference type="Proteomes" id="UP000291343">
    <property type="component" value="Unassembled WGS sequence"/>
</dbReference>
<sequence length="143" mass="16074">NIVYSISGVNSRIKSASVNSVTQYLIHQYFHSNMEAKAIVFLLVVIASFYANAMAQERKSMQKNSGRIIDGDDMTRIRRTFYGGPIGGILARSHEKDPERTNERATSSSPVHERKASSGTVAEFGQRRLQPQSLWRGEETEPR</sequence>
<keyword evidence="4" id="KW-1185">Reference proteome</keyword>
<protein>
    <submittedName>
        <fullName evidence="3">Uncharacterized protein</fullName>
    </submittedName>
</protein>
<dbReference type="AlphaFoldDB" id="A0A482WZB6"/>
<keyword evidence="2" id="KW-1133">Transmembrane helix</keyword>
<evidence type="ECO:0000313" key="4">
    <source>
        <dbReference type="Proteomes" id="UP000291343"/>
    </source>
</evidence>